<evidence type="ECO:0000259" key="1">
    <source>
        <dbReference type="PROSITE" id="PS50110"/>
    </source>
</evidence>
<feature type="domain" description="Response regulatory" evidence="1">
    <location>
        <begin position="4"/>
        <end position="67"/>
    </location>
</feature>
<reference evidence="2" key="1">
    <citation type="journal article" date="2015" name="Nature">
        <title>Complex archaea that bridge the gap between prokaryotes and eukaryotes.</title>
        <authorList>
            <person name="Spang A."/>
            <person name="Saw J.H."/>
            <person name="Jorgensen S.L."/>
            <person name="Zaremba-Niedzwiedzka K."/>
            <person name="Martijn J."/>
            <person name="Lind A.E."/>
            <person name="van Eijk R."/>
            <person name="Schleper C."/>
            <person name="Guy L."/>
            <person name="Ettema T.J."/>
        </authorList>
    </citation>
    <scope>NUCLEOTIDE SEQUENCE</scope>
</reference>
<dbReference type="InterPro" id="IPR001789">
    <property type="entry name" value="Sig_transdc_resp-reg_receiver"/>
</dbReference>
<gene>
    <name evidence="2" type="ORF">LCGC14_2374010</name>
</gene>
<comment type="caution">
    <text evidence="2">The sequence shown here is derived from an EMBL/GenBank/DDBJ whole genome shotgun (WGS) entry which is preliminary data.</text>
</comment>
<accession>A0A0F9C2Y8</accession>
<sequence length="67" mass="7378">MSIRVLLVDDHTIMREGLRLLLEKMPEVEVVGEADNGFQAIELAKSLVPNVVVVVSVQVLVRLVVVV</sequence>
<evidence type="ECO:0000313" key="2">
    <source>
        <dbReference type="EMBL" id="KKL28549.1"/>
    </source>
</evidence>
<protein>
    <recommendedName>
        <fullName evidence="1">Response regulatory domain-containing protein</fullName>
    </recommendedName>
</protein>
<organism evidence="2">
    <name type="scientific">marine sediment metagenome</name>
    <dbReference type="NCBI Taxonomy" id="412755"/>
    <lineage>
        <taxon>unclassified sequences</taxon>
        <taxon>metagenomes</taxon>
        <taxon>ecological metagenomes</taxon>
    </lineage>
</organism>
<name>A0A0F9C2Y8_9ZZZZ</name>
<dbReference type="AlphaFoldDB" id="A0A0F9C2Y8"/>
<dbReference type="EMBL" id="LAZR01035055">
    <property type="protein sequence ID" value="KKL28549.1"/>
    <property type="molecule type" value="Genomic_DNA"/>
</dbReference>
<dbReference type="InterPro" id="IPR011006">
    <property type="entry name" value="CheY-like_superfamily"/>
</dbReference>
<dbReference type="GO" id="GO:0000160">
    <property type="term" value="P:phosphorelay signal transduction system"/>
    <property type="evidence" value="ECO:0007669"/>
    <property type="project" value="InterPro"/>
</dbReference>
<dbReference type="Gene3D" id="3.40.50.2300">
    <property type="match status" value="1"/>
</dbReference>
<dbReference type="PROSITE" id="PS50110">
    <property type="entry name" value="RESPONSE_REGULATORY"/>
    <property type="match status" value="1"/>
</dbReference>
<dbReference type="Pfam" id="PF00072">
    <property type="entry name" value="Response_reg"/>
    <property type="match status" value="1"/>
</dbReference>
<proteinExistence type="predicted"/>
<dbReference type="SUPFAM" id="SSF52172">
    <property type="entry name" value="CheY-like"/>
    <property type="match status" value="1"/>
</dbReference>